<evidence type="ECO:0000313" key="2">
    <source>
        <dbReference type="EMBL" id="CAL1707955.1"/>
    </source>
</evidence>
<keyword evidence="3" id="KW-1185">Reference proteome</keyword>
<dbReference type="InterPro" id="IPR013762">
    <property type="entry name" value="Integrase-like_cat_sf"/>
</dbReference>
<dbReference type="Gene3D" id="1.10.443.10">
    <property type="entry name" value="Intergrase catalytic core"/>
    <property type="match status" value="1"/>
</dbReference>
<sequence length="332" mass="37941">MTIRSGTRSRQPPRKPWSLERLIHSRSLALSNALDLSTKSSYSSHLNSYLEFCHIHTFPVEPTEDTFSFYIIYMSHHIEPRSVNSYLSGICNELEVYYPNIRKIRTSRIVSCSLKGCKRMLSNPIKCKRALTTDDLLLVCQSLQSSTHHDDRLFLTQLLTGFHALMRLGELVWPDQTHLRDTRKLSLRHLVDITDSSYSFLLPSHKADAFFEGNRILVHTTLRTPHALPAFTSYLRSRDHLFPCRPELWLQSNGSIPTRSWFIACLKYFFPHDVAGHSLRSGGATFLAECGAPPSLIQAAGRWTSEAWQAYIRKHPLLMNSLLFAQCPPALS</sequence>
<dbReference type="Proteomes" id="UP001497453">
    <property type="component" value="Chromosome 4"/>
</dbReference>
<dbReference type="PANTHER" id="PTHR34605:SF3">
    <property type="entry name" value="P CELL-TYPE AGGLUTINATION PROTEIN MAP4-LIKE-RELATED"/>
    <property type="match status" value="1"/>
</dbReference>
<gene>
    <name evidence="2" type="ORF">GFSPODELE1_LOCUS6615</name>
</gene>
<proteinExistence type="predicted"/>
<evidence type="ECO:0000313" key="3">
    <source>
        <dbReference type="Proteomes" id="UP001497453"/>
    </source>
</evidence>
<dbReference type="PANTHER" id="PTHR34605">
    <property type="entry name" value="PHAGE_INTEGRASE DOMAIN-CONTAINING PROTEIN"/>
    <property type="match status" value="1"/>
</dbReference>
<reference evidence="3" key="1">
    <citation type="submission" date="2024-04" db="EMBL/GenBank/DDBJ databases">
        <authorList>
            <person name="Shaw F."/>
            <person name="Minotto A."/>
        </authorList>
    </citation>
    <scope>NUCLEOTIDE SEQUENCE [LARGE SCALE GENOMIC DNA]</scope>
</reference>
<organism evidence="2 3">
    <name type="scientific">Somion occarium</name>
    <dbReference type="NCBI Taxonomy" id="3059160"/>
    <lineage>
        <taxon>Eukaryota</taxon>
        <taxon>Fungi</taxon>
        <taxon>Dikarya</taxon>
        <taxon>Basidiomycota</taxon>
        <taxon>Agaricomycotina</taxon>
        <taxon>Agaricomycetes</taxon>
        <taxon>Polyporales</taxon>
        <taxon>Cerrenaceae</taxon>
        <taxon>Somion</taxon>
    </lineage>
</organism>
<evidence type="ECO:0008006" key="4">
    <source>
        <dbReference type="Google" id="ProtNLM"/>
    </source>
</evidence>
<protein>
    <recommendedName>
        <fullName evidence="4">Tyr recombinase domain-containing protein</fullName>
    </recommendedName>
</protein>
<keyword evidence="1" id="KW-0233">DNA recombination</keyword>
<dbReference type="InterPro" id="IPR011010">
    <property type="entry name" value="DNA_brk_join_enz"/>
</dbReference>
<dbReference type="EMBL" id="OZ037947">
    <property type="protein sequence ID" value="CAL1707955.1"/>
    <property type="molecule type" value="Genomic_DNA"/>
</dbReference>
<evidence type="ECO:0000256" key="1">
    <source>
        <dbReference type="ARBA" id="ARBA00023172"/>
    </source>
</evidence>
<accession>A0ABP1DJK1</accession>
<name>A0ABP1DJK1_9APHY</name>
<dbReference type="InterPro" id="IPR052925">
    <property type="entry name" value="Phage_Integrase-like_Recomb"/>
</dbReference>
<dbReference type="SUPFAM" id="SSF56349">
    <property type="entry name" value="DNA breaking-rejoining enzymes"/>
    <property type="match status" value="1"/>
</dbReference>